<dbReference type="PANTHER" id="PTHR46060">
    <property type="entry name" value="MARINER MOS1 TRANSPOSASE-LIKE PROTEIN"/>
    <property type="match status" value="1"/>
</dbReference>
<evidence type="ECO:0000313" key="2">
    <source>
        <dbReference type="EMBL" id="GFU15108.1"/>
    </source>
</evidence>
<dbReference type="PROSITE" id="PS00356">
    <property type="entry name" value="HTH_LACI_1"/>
    <property type="match status" value="1"/>
</dbReference>
<dbReference type="InterPro" id="IPR041426">
    <property type="entry name" value="Mos1_HTH"/>
</dbReference>
<protein>
    <submittedName>
        <fullName evidence="2">HTH_48 domain-containing protein</fullName>
    </submittedName>
</protein>
<accession>A0A8X6QCZ3</accession>
<sequence>MAERTEQRYCIKFCQKLGYSQSQIIRKIQQVFGEDVIGVTQIKEWFNRFKNGRTSAENEQRCGRPETVWSAANIERVRNLVLAVLHLTVREIAEQVGVSKDSAHAILREFQVVSTQVVVAGT</sequence>
<evidence type="ECO:0000313" key="3">
    <source>
        <dbReference type="Proteomes" id="UP000887013"/>
    </source>
</evidence>
<dbReference type="PANTHER" id="PTHR46060:SF1">
    <property type="entry name" value="MARINER MOS1 TRANSPOSASE-LIKE PROTEIN"/>
    <property type="match status" value="1"/>
</dbReference>
<proteinExistence type="predicted"/>
<evidence type="ECO:0000259" key="1">
    <source>
        <dbReference type="Pfam" id="PF17906"/>
    </source>
</evidence>
<feature type="domain" description="Mos1 transposase HTH" evidence="1">
    <location>
        <begin position="8"/>
        <end position="52"/>
    </location>
</feature>
<dbReference type="EMBL" id="BMAW01126044">
    <property type="protein sequence ID" value="GFU15108.1"/>
    <property type="molecule type" value="Genomic_DNA"/>
</dbReference>
<name>A0A8X6QCZ3_NEPPI</name>
<dbReference type="Pfam" id="PF17906">
    <property type="entry name" value="HTH_48"/>
    <property type="match status" value="1"/>
</dbReference>
<keyword evidence="3" id="KW-1185">Reference proteome</keyword>
<comment type="caution">
    <text evidence="2">The sequence shown here is derived from an EMBL/GenBank/DDBJ whole genome shotgun (WGS) entry which is preliminary data.</text>
</comment>
<dbReference type="Gene3D" id="1.10.10.1450">
    <property type="match status" value="1"/>
</dbReference>
<dbReference type="AlphaFoldDB" id="A0A8X6QCZ3"/>
<dbReference type="InterPro" id="IPR052709">
    <property type="entry name" value="Transposase-MT_Hybrid"/>
</dbReference>
<reference evidence="2" key="1">
    <citation type="submission" date="2020-08" db="EMBL/GenBank/DDBJ databases">
        <title>Multicomponent nature underlies the extraordinary mechanical properties of spider dragline silk.</title>
        <authorList>
            <person name="Kono N."/>
            <person name="Nakamura H."/>
            <person name="Mori M."/>
            <person name="Yoshida Y."/>
            <person name="Ohtoshi R."/>
            <person name="Malay A.D."/>
            <person name="Moran D.A.P."/>
            <person name="Tomita M."/>
            <person name="Numata K."/>
            <person name="Arakawa K."/>
        </authorList>
    </citation>
    <scope>NUCLEOTIDE SEQUENCE</scope>
</reference>
<gene>
    <name evidence="2" type="primary">B7P43_G05686</name>
    <name evidence="2" type="ORF">NPIL_660871</name>
</gene>
<organism evidence="2 3">
    <name type="scientific">Nephila pilipes</name>
    <name type="common">Giant wood spider</name>
    <name type="synonym">Nephila maculata</name>
    <dbReference type="NCBI Taxonomy" id="299642"/>
    <lineage>
        <taxon>Eukaryota</taxon>
        <taxon>Metazoa</taxon>
        <taxon>Ecdysozoa</taxon>
        <taxon>Arthropoda</taxon>
        <taxon>Chelicerata</taxon>
        <taxon>Arachnida</taxon>
        <taxon>Araneae</taxon>
        <taxon>Araneomorphae</taxon>
        <taxon>Entelegynae</taxon>
        <taxon>Araneoidea</taxon>
        <taxon>Nephilidae</taxon>
        <taxon>Nephila</taxon>
    </lineage>
</organism>
<dbReference type="OrthoDB" id="6428446at2759"/>
<dbReference type="Proteomes" id="UP000887013">
    <property type="component" value="Unassembled WGS sequence"/>
</dbReference>